<keyword evidence="6 9" id="KW-1133">Transmembrane helix</keyword>
<evidence type="ECO:0000256" key="8">
    <source>
        <dbReference type="ARBA" id="ARBA00037998"/>
    </source>
</evidence>
<dbReference type="InterPro" id="IPR043428">
    <property type="entry name" value="LivM-like"/>
</dbReference>
<protein>
    <submittedName>
        <fullName evidence="10">Unannotated protein</fullName>
    </submittedName>
</protein>
<keyword evidence="4 9" id="KW-0812">Transmembrane</keyword>
<dbReference type="PANTHER" id="PTHR11795:SF450">
    <property type="entry name" value="ABC TRANSPORTER PERMEASE PROTEIN"/>
    <property type="match status" value="1"/>
</dbReference>
<evidence type="ECO:0000256" key="3">
    <source>
        <dbReference type="ARBA" id="ARBA00022475"/>
    </source>
</evidence>
<evidence type="ECO:0000256" key="4">
    <source>
        <dbReference type="ARBA" id="ARBA00022692"/>
    </source>
</evidence>
<evidence type="ECO:0000256" key="1">
    <source>
        <dbReference type="ARBA" id="ARBA00004651"/>
    </source>
</evidence>
<feature type="transmembrane region" description="Helical" evidence="9">
    <location>
        <begin position="464"/>
        <end position="480"/>
    </location>
</feature>
<accession>A0A6J6EHN3</accession>
<dbReference type="Pfam" id="PF02653">
    <property type="entry name" value="BPD_transp_2"/>
    <property type="match status" value="2"/>
</dbReference>
<dbReference type="GO" id="GO:0015658">
    <property type="term" value="F:branched-chain amino acid transmembrane transporter activity"/>
    <property type="evidence" value="ECO:0007669"/>
    <property type="project" value="InterPro"/>
</dbReference>
<reference evidence="10" key="1">
    <citation type="submission" date="2020-05" db="EMBL/GenBank/DDBJ databases">
        <authorList>
            <person name="Chiriac C."/>
            <person name="Salcher M."/>
            <person name="Ghai R."/>
            <person name="Kavagutti S V."/>
        </authorList>
    </citation>
    <scope>NUCLEOTIDE SEQUENCE</scope>
</reference>
<feature type="transmembrane region" description="Helical" evidence="9">
    <location>
        <begin position="434"/>
        <end position="457"/>
    </location>
</feature>
<comment type="subcellular location">
    <subcellularLocation>
        <location evidence="1">Cell membrane</location>
        <topology evidence="1">Multi-pass membrane protein</topology>
    </subcellularLocation>
</comment>
<feature type="transmembrane region" description="Helical" evidence="9">
    <location>
        <begin position="87"/>
        <end position="110"/>
    </location>
</feature>
<feature type="transmembrane region" description="Helical" evidence="9">
    <location>
        <begin position="594"/>
        <end position="614"/>
    </location>
</feature>
<sequence>MNDIAVFLLMGLGIGALYSLLGTALVIVHRGSGVVNFAQGAFAMYGALTFDEVRRTGVVHLPLVDILPTHRLDVPITLRLADGGLPVVTSIAVAIAMAVLIGLMAHALVFRPLRDAPALGKVIGSLGTMLYLQGVAHLNFGGRGRTPASIVPDGVIDDFLGLGRPFPIAVLWVSALAVAIGVALWALFRFTRFGLATRAAASNEKGIVLLGYSPQFLAACNWVIASVLSTAAAIVVGSLGGSLSPIGLSALVVPALAAALLGRLQSIAVAIAGGFGLGAVQTLLGFFSGRDWFPPFLRSGVREVVPLVMIAVVLFLRGKSLPVRGTVEERRLPLAPVPVRIGPHVAVWGTAVTVLALLFEDSGRPTVFALAMTTSMVASIIMLSMVVITGYVGQISLAQMSLAGAAAFVMARLMADGSITPGNPSVVNGPGLPWPLAAAAGVAVAIVVGLMLGLPAVRIRGTQLAIVTVAAAISMQTLFFENATITGLTFGAPANVRPASLFGLSLASTGDRGLLDRPAFAVFCVVVLIVCAVLVANLRRNPTGRRFLAVRANERAAAASGISVARTKLLAFGIASGIAGIGGVMLGFKQNDVSSAGFVYQASLAFLAFAYLGGITSINGAVVGGLLAPAGVVAVAMGYFLSGDITRYTAVIGGAGMIITAIVNPNGIAMSLQPPLQRLGRRLRRLVLRPS</sequence>
<feature type="transmembrane region" description="Helical" evidence="9">
    <location>
        <begin position="299"/>
        <end position="316"/>
    </location>
</feature>
<keyword evidence="2" id="KW-0813">Transport</keyword>
<feature type="transmembrane region" description="Helical" evidence="9">
    <location>
        <begin position="519"/>
        <end position="538"/>
    </location>
</feature>
<dbReference type="PANTHER" id="PTHR11795">
    <property type="entry name" value="BRANCHED-CHAIN AMINO ACID TRANSPORT SYSTEM PERMEASE PROTEIN LIVH"/>
    <property type="match status" value="1"/>
</dbReference>
<dbReference type="InterPro" id="IPR001851">
    <property type="entry name" value="ABC_transp_permease"/>
</dbReference>
<evidence type="ECO:0000256" key="9">
    <source>
        <dbReference type="SAM" id="Phobius"/>
    </source>
</evidence>
<evidence type="ECO:0000256" key="2">
    <source>
        <dbReference type="ARBA" id="ARBA00022448"/>
    </source>
</evidence>
<comment type="similarity">
    <text evidence="8">Belongs to the binding-protein-dependent transport system permease family. LivHM subfamily.</text>
</comment>
<keyword evidence="5" id="KW-0029">Amino-acid transport</keyword>
<dbReference type="GO" id="GO:0006865">
    <property type="term" value="P:amino acid transport"/>
    <property type="evidence" value="ECO:0007669"/>
    <property type="project" value="UniProtKB-KW"/>
</dbReference>
<feature type="transmembrane region" description="Helical" evidence="9">
    <location>
        <begin position="242"/>
        <end position="261"/>
    </location>
</feature>
<gene>
    <name evidence="10" type="ORF">UFOPK1493_02644</name>
</gene>
<evidence type="ECO:0000256" key="7">
    <source>
        <dbReference type="ARBA" id="ARBA00023136"/>
    </source>
</evidence>
<feature type="transmembrane region" description="Helical" evidence="9">
    <location>
        <begin position="166"/>
        <end position="188"/>
    </location>
</feature>
<dbReference type="CDD" id="cd06581">
    <property type="entry name" value="TM_PBP1_LivM_like"/>
    <property type="match status" value="1"/>
</dbReference>
<name>A0A6J6EHN3_9ZZZZ</name>
<evidence type="ECO:0000256" key="5">
    <source>
        <dbReference type="ARBA" id="ARBA00022970"/>
    </source>
</evidence>
<keyword evidence="7 9" id="KW-0472">Membrane</keyword>
<feature type="transmembrane region" description="Helical" evidence="9">
    <location>
        <begin position="569"/>
        <end position="588"/>
    </location>
</feature>
<feature type="transmembrane region" description="Helical" evidence="9">
    <location>
        <begin position="268"/>
        <end position="287"/>
    </location>
</feature>
<feature type="transmembrane region" description="Helical" evidence="9">
    <location>
        <begin position="209"/>
        <end position="236"/>
    </location>
</feature>
<dbReference type="EMBL" id="CAEZSR010000115">
    <property type="protein sequence ID" value="CAB4574949.1"/>
    <property type="molecule type" value="Genomic_DNA"/>
</dbReference>
<proteinExistence type="inferred from homology"/>
<feature type="transmembrane region" description="Helical" evidence="9">
    <location>
        <begin position="122"/>
        <end position="140"/>
    </location>
</feature>
<dbReference type="CDD" id="cd06582">
    <property type="entry name" value="TM_PBP1_LivH_like"/>
    <property type="match status" value="1"/>
</dbReference>
<feature type="transmembrane region" description="Helical" evidence="9">
    <location>
        <begin position="621"/>
        <end position="642"/>
    </location>
</feature>
<feature type="transmembrane region" description="Helical" evidence="9">
    <location>
        <begin position="337"/>
        <end position="359"/>
    </location>
</feature>
<dbReference type="AlphaFoldDB" id="A0A6J6EHN3"/>
<feature type="transmembrane region" description="Helical" evidence="9">
    <location>
        <begin position="648"/>
        <end position="672"/>
    </location>
</feature>
<evidence type="ECO:0000313" key="10">
    <source>
        <dbReference type="EMBL" id="CAB4574949.1"/>
    </source>
</evidence>
<keyword evidence="3" id="KW-1003">Cell membrane</keyword>
<feature type="transmembrane region" description="Helical" evidence="9">
    <location>
        <begin position="7"/>
        <end position="28"/>
    </location>
</feature>
<feature type="transmembrane region" description="Helical" evidence="9">
    <location>
        <begin position="395"/>
        <end position="414"/>
    </location>
</feature>
<evidence type="ECO:0000256" key="6">
    <source>
        <dbReference type="ARBA" id="ARBA00022989"/>
    </source>
</evidence>
<dbReference type="InterPro" id="IPR052157">
    <property type="entry name" value="BCAA_transport_permease"/>
</dbReference>
<organism evidence="10">
    <name type="scientific">freshwater metagenome</name>
    <dbReference type="NCBI Taxonomy" id="449393"/>
    <lineage>
        <taxon>unclassified sequences</taxon>
        <taxon>metagenomes</taxon>
        <taxon>ecological metagenomes</taxon>
    </lineage>
</organism>
<feature type="transmembrane region" description="Helical" evidence="9">
    <location>
        <begin position="365"/>
        <end position="388"/>
    </location>
</feature>
<dbReference type="GO" id="GO:0005886">
    <property type="term" value="C:plasma membrane"/>
    <property type="evidence" value="ECO:0007669"/>
    <property type="project" value="UniProtKB-SubCell"/>
</dbReference>